<dbReference type="Proteomes" id="UP000549394">
    <property type="component" value="Unassembled WGS sequence"/>
</dbReference>
<organism evidence="1 2">
    <name type="scientific">Dimorphilus gyrociliatus</name>
    <dbReference type="NCBI Taxonomy" id="2664684"/>
    <lineage>
        <taxon>Eukaryota</taxon>
        <taxon>Metazoa</taxon>
        <taxon>Spiralia</taxon>
        <taxon>Lophotrochozoa</taxon>
        <taxon>Annelida</taxon>
        <taxon>Polychaeta</taxon>
        <taxon>Polychaeta incertae sedis</taxon>
        <taxon>Dinophilidae</taxon>
        <taxon>Dimorphilus</taxon>
    </lineage>
</organism>
<accession>A0A7I8VVL7</accession>
<sequence length="78" mass="8695">MSGLSWVSDRKRRSLKEASAPDQPILDEIVRVTEQTIACATVVPDMSERLNLKLATSVFREGWVAIKPRLDGVDRVDA</sequence>
<reference evidence="1 2" key="1">
    <citation type="submission" date="2020-08" db="EMBL/GenBank/DDBJ databases">
        <authorList>
            <person name="Hejnol A."/>
        </authorList>
    </citation>
    <scope>NUCLEOTIDE SEQUENCE [LARGE SCALE GENOMIC DNA]</scope>
</reference>
<evidence type="ECO:0000313" key="2">
    <source>
        <dbReference type="Proteomes" id="UP000549394"/>
    </source>
</evidence>
<dbReference type="EMBL" id="CAJFCJ010000010">
    <property type="protein sequence ID" value="CAD5119496.1"/>
    <property type="molecule type" value="Genomic_DNA"/>
</dbReference>
<keyword evidence="2" id="KW-1185">Reference proteome</keyword>
<name>A0A7I8VVL7_9ANNE</name>
<gene>
    <name evidence="1" type="ORF">DGYR_LOCUS7731</name>
</gene>
<evidence type="ECO:0000313" key="1">
    <source>
        <dbReference type="EMBL" id="CAD5119496.1"/>
    </source>
</evidence>
<protein>
    <submittedName>
        <fullName evidence="1">Uncharacterized protein</fullName>
    </submittedName>
</protein>
<proteinExistence type="predicted"/>
<dbReference type="AlphaFoldDB" id="A0A7I8VVL7"/>
<comment type="caution">
    <text evidence="1">The sequence shown here is derived from an EMBL/GenBank/DDBJ whole genome shotgun (WGS) entry which is preliminary data.</text>
</comment>